<proteinExistence type="predicted"/>
<protein>
    <submittedName>
        <fullName evidence="2">Uncharacterized protein</fullName>
    </submittedName>
</protein>
<evidence type="ECO:0000256" key="1">
    <source>
        <dbReference type="SAM" id="MobiDB-lite"/>
    </source>
</evidence>
<sequence length="114" mass="11949">MAISYVIYLWVYFVDIRWYASTASSPKIGASGSQSAAALALSGSKGLRTTGGSTQSQIALRHLGLLKLTVPTSQGAGRGAAKRPLDARMQLSDGKEATGRATKDEGHPDREAAL</sequence>
<name>A0AAV2E6G2_9ROSI</name>
<evidence type="ECO:0000313" key="3">
    <source>
        <dbReference type="Proteomes" id="UP001497516"/>
    </source>
</evidence>
<feature type="compositionally biased region" description="Basic and acidic residues" evidence="1">
    <location>
        <begin position="93"/>
        <end position="114"/>
    </location>
</feature>
<dbReference type="Proteomes" id="UP001497516">
    <property type="component" value="Chromosome 4"/>
</dbReference>
<dbReference type="AlphaFoldDB" id="A0AAV2E6G2"/>
<accession>A0AAV2E6G2</accession>
<evidence type="ECO:0000313" key="2">
    <source>
        <dbReference type="EMBL" id="CAL1381450.1"/>
    </source>
</evidence>
<organism evidence="2 3">
    <name type="scientific">Linum trigynum</name>
    <dbReference type="NCBI Taxonomy" id="586398"/>
    <lineage>
        <taxon>Eukaryota</taxon>
        <taxon>Viridiplantae</taxon>
        <taxon>Streptophyta</taxon>
        <taxon>Embryophyta</taxon>
        <taxon>Tracheophyta</taxon>
        <taxon>Spermatophyta</taxon>
        <taxon>Magnoliopsida</taxon>
        <taxon>eudicotyledons</taxon>
        <taxon>Gunneridae</taxon>
        <taxon>Pentapetalae</taxon>
        <taxon>rosids</taxon>
        <taxon>fabids</taxon>
        <taxon>Malpighiales</taxon>
        <taxon>Linaceae</taxon>
        <taxon>Linum</taxon>
    </lineage>
</organism>
<keyword evidence="3" id="KW-1185">Reference proteome</keyword>
<feature type="region of interest" description="Disordered" evidence="1">
    <location>
        <begin position="73"/>
        <end position="114"/>
    </location>
</feature>
<dbReference type="EMBL" id="OZ034817">
    <property type="protein sequence ID" value="CAL1381450.1"/>
    <property type="molecule type" value="Genomic_DNA"/>
</dbReference>
<gene>
    <name evidence="2" type="ORF">LTRI10_LOCUS22828</name>
</gene>
<reference evidence="2 3" key="1">
    <citation type="submission" date="2024-04" db="EMBL/GenBank/DDBJ databases">
        <authorList>
            <person name="Fracassetti M."/>
        </authorList>
    </citation>
    <scope>NUCLEOTIDE SEQUENCE [LARGE SCALE GENOMIC DNA]</scope>
</reference>